<dbReference type="Pfam" id="PF01636">
    <property type="entry name" value="APH"/>
    <property type="match status" value="1"/>
</dbReference>
<reference evidence="3" key="1">
    <citation type="journal article" date="2015" name="PLoS Genet.">
        <title>The dynamic genome and transcriptome of the human fungal pathogen Blastomyces and close relative Emmonsia.</title>
        <authorList>
            <person name="Munoz J.F."/>
            <person name="Gauthier G.M."/>
            <person name="Desjardins C.A."/>
            <person name="Gallo J.E."/>
            <person name="Holder J."/>
            <person name="Sullivan T.D."/>
            <person name="Marty A.J."/>
            <person name="Carmen J.C."/>
            <person name="Chen Z."/>
            <person name="Ding L."/>
            <person name="Gujja S."/>
            <person name="Magrini V."/>
            <person name="Misas E."/>
            <person name="Mitreva M."/>
            <person name="Priest M."/>
            <person name="Saif S."/>
            <person name="Whiston E.A."/>
            <person name="Young S."/>
            <person name="Zeng Q."/>
            <person name="Goldman W.E."/>
            <person name="Mardis E.R."/>
            <person name="Taylor J.W."/>
            <person name="McEwen J.G."/>
            <person name="Clay O.K."/>
            <person name="Klein B.S."/>
            <person name="Cuomo C.A."/>
        </authorList>
    </citation>
    <scope>NUCLEOTIDE SEQUENCE [LARGE SCALE GENOMIC DNA]</scope>
    <source>
        <strain evidence="3">SLH14081</strain>
    </source>
</reference>
<dbReference type="PANTHER" id="PTHR21310">
    <property type="entry name" value="AMINOGLYCOSIDE PHOSPHOTRANSFERASE-RELATED-RELATED"/>
    <property type="match status" value="1"/>
</dbReference>
<dbReference type="Proteomes" id="UP000002038">
    <property type="component" value="Unassembled WGS sequence"/>
</dbReference>
<dbReference type="SUPFAM" id="SSF56112">
    <property type="entry name" value="Protein kinase-like (PK-like)"/>
    <property type="match status" value="1"/>
</dbReference>
<dbReference type="RefSeq" id="XP_031576479.1">
    <property type="nucleotide sequence ID" value="XM_031724344.1"/>
</dbReference>
<organism evidence="2 3">
    <name type="scientific">Blastomyces gilchristii (strain SLH14081)</name>
    <name type="common">Blastomyces dermatitidis</name>
    <dbReference type="NCBI Taxonomy" id="559298"/>
    <lineage>
        <taxon>Eukaryota</taxon>
        <taxon>Fungi</taxon>
        <taxon>Dikarya</taxon>
        <taxon>Ascomycota</taxon>
        <taxon>Pezizomycotina</taxon>
        <taxon>Eurotiomycetes</taxon>
        <taxon>Eurotiomycetidae</taxon>
        <taxon>Onygenales</taxon>
        <taxon>Ajellomycetaceae</taxon>
        <taxon>Blastomyces</taxon>
    </lineage>
</organism>
<sequence length="208" mass="23004">MMVLQDLKSIILYTLFRISRSTFGSLGPSVVKVGQKYVIKGPCNLPEVEALCYISGHTTIPVPRIHYTYNGPGGIYIIMERIPGTNLQTLWMRGRLEPKEKENIVNDMIAILTQLRTLTPPKEGVVTSAQGDAILDYRIGGRPVGPFQSHSSFHTFLRGGVLLENTATIFGENIASCHSNNYQTFFTHADLAPRNIIICDGRIVGVVD</sequence>
<dbReference type="KEGG" id="bgh:BDBG_16381"/>
<dbReference type="Gene3D" id="3.90.1200.10">
    <property type="match status" value="1"/>
</dbReference>
<evidence type="ECO:0000313" key="2">
    <source>
        <dbReference type="EMBL" id="OAT04994.1"/>
    </source>
</evidence>
<evidence type="ECO:0000313" key="3">
    <source>
        <dbReference type="Proteomes" id="UP000002038"/>
    </source>
</evidence>
<name>A0A179UAM0_BLAGS</name>
<proteinExistence type="predicted"/>
<dbReference type="OrthoDB" id="2906425at2759"/>
<dbReference type="InterPro" id="IPR011009">
    <property type="entry name" value="Kinase-like_dom_sf"/>
</dbReference>
<dbReference type="STRING" id="559298.A0A179UAM0"/>
<keyword evidence="3" id="KW-1185">Reference proteome</keyword>
<dbReference type="Gene3D" id="3.30.200.150">
    <property type="match status" value="1"/>
</dbReference>
<dbReference type="PANTHER" id="PTHR21310:SF58">
    <property type="entry name" value="AMINOGLYCOSIDE PHOSPHOTRANSFERASE DOMAIN-CONTAINING PROTEIN"/>
    <property type="match status" value="1"/>
</dbReference>
<dbReference type="InterPro" id="IPR002575">
    <property type="entry name" value="Aminoglycoside_PTrfase"/>
</dbReference>
<protein>
    <recommendedName>
        <fullName evidence="1">Aminoglycoside phosphotransferase domain-containing protein</fullName>
    </recommendedName>
</protein>
<feature type="domain" description="Aminoglycoside phosphotransferase" evidence="1">
    <location>
        <begin position="47"/>
        <end position="208"/>
    </location>
</feature>
<accession>A0A179UAM0</accession>
<dbReference type="EMBL" id="GG657449">
    <property type="protein sequence ID" value="OAT04994.1"/>
    <property type="molecule type" value="Genomic_DNA"/>
</dbReference>
<evidence type="ECO:0000259" key="1">
    <source>
        <dbReference type="Pfam" id="PF01636"/>
    </source>
</evidence>
<gene>
    <name evidence="2" type="ORF">BDBG_16381</name>
</gene>
<dbReference type="InterPro" id="IPR051678">
    <property type="entry name" value="AGP_Transferase"/>
</dbReference>
<dbReference type="AlphaFoldDB" id="A0A179UAM0"/>
<dbReference type="VEuPathDB" id="FungiDB:BDBG_16381"/>
<dbReference type="GeneID" id="42528521"/>